<dbReference type="AlphaFoldDB" id="A0A1Y2C7K5"/>
<dbReference type="InterPro" id="IPR050134">
    <property type="entry name" value="NAD-dep_sirtuin_deacylases"/>
</dbReference>
<dbReference type="PANTHER" id="PTHR11085">
    <property type="entry name" value="NAD-DEPENDENT PROTEIN DEACYLASE SIRTUIN-5, MITOCHONDRIAL-RELATED"/>
    <property type="match status" value="1"/>
</dbReference>
<evidence type="ECO:0000256" key="4">
    <source>
        <dbReference type="ARBA" id="ARBA00022723"/>
    </source>
</evidence>
<dbReference type="GO" id="GO:0017136">
    <property type="term" value="F:histone deacetylase activity, NAD-dependent"/>
    <property type="evidence" value="ECO:0007669"/>
    <property type="project" value="TreeGrafter"/>
</dbReference>
<keyword evidence="6" id="KW-0520">NAD</keyword>
<evidence type="ECO:0000313" key="11">
    <source>
        <dbReference type="Proteomes" id="UP000193642"/>
    </source>
</evidence>
<dbReference type="Pfam" id="PF02146">
    <property type="entry name" value="SIR2"/>
    <property type="match status" value="1"/>
</dbReference>
<keyword evidence="3" id="KW-0808">Transferase</keyword>
<keyword evidence="5 7" id="KW-0862">Zinc</keyword>
<dbReference type="GO" id="GO:0046872">
    <property type="term" value="F:metal ion binding"/>
    <property type="evidence" value="ECO:0007669"/>
    <property type="project" value="UniProtKB-KW"/>
</dbReference>
<evidence type="ECO:0000259" key="9">
    <source>
        <dbReference type="PROSITE" id="PS50305"/>
    </source>
</evidence>
<protein>
    <submittedName>
        <fullName evidence="10">SIR2-domain-containing protein</fullName>
    </submittedName>
</protein>
<evidence type="ECO:0000256" key="7">
    <source>
        <dbReference type="PROSITE-ProRule" id="PRU00236"/>
    </source>
</evidence>
<dbReference type="Gene3D" id="3.30.1600.10">
    <property type="entry name" value="SIR2/SIRT2 'Small Domain"/>
    <property type="match status" value="1"/>
</dbReference>
<reference evidence="10 11" key="1">
    <citation type="submission" date="2016-07" db="EMBL/GenBank/DDBJ databases">
        <title>Pervasive Adenine N6-methylation of Active Genes in Fungi.</title>
        <authorList>
            <consortium name="DOE Joint Genome Institute"/>
            <person name="Mondo S.J."/>
            <person name="Dannebaum R.O."/>
            <person name="Kuo R.C."/>
            <person name="Labutti K."/>
            <person name="Haridas S."/>
            <person name="Kuo A."/>
            <person name="Salamov A."/>
            <person name="Ahrendt S.R."/>
            <person name="Lipzen A."/>
            <person name="Sullivan W."/>
            <person name="Andreopoulos W.B."/>
            <person name="Clum A."/>
            <person name="Lindquist E."/>
            <person name="Daum C."/>
            <person name="Ramamoorthy G.K."/>
            <person name="Gryganskyi A."/>
            <person name="Culley D."/>
            <person name="Magnuson J.K."/>
            <person name="James T.Y."/>
            <person name="O'Malley M.A."/>
            <person name="Stajich J.E."/>
            <person name="Spatafora J.W."/>
            <person name="Visel A."/>
            <person name="Grigoriev I.V."/>
        </authorList>
    </citation>
    <scope>NUCLEOTIDE SEQUENCE [LARGE SCALE GENOMIC DNA]</scope>
    <source>
        <strain evidence="10 11">JEL800</strain>
    </source>
</reference>
<feature type="binding site" evidence="7">
    <location>
        <position position="179"/>
    </location>
    <ligand>
        <name>Zn(2+)</name>
        <dbReference type="ChEBI" id="CHEBI:29105"/>
    </ligand>
</feature>
<dbReference type="InterPro" id="IPR026590">
    <property type="entry name" value="Ssirtuin_cat_dom"/>
</dbReference>
<dbReference type="GO" id="GO:0005634">
    <property type="term" value="C:nucleus"/>
    <property type="evidence" value="ECO:0007669"/>
    <property type="project" value="TreeGrafter"/>
</dbReference>
<evidence type="ECO:0000256" key="6">
    <source>
        <dbReference type="ARBA" id="ARBA00023027"/>
    </source>
</evidence>
<keyword evidence="4 7" id="KW-0479">Metal-binding</keyword>
<dbReference type="STRING" id="329046.A0A1Y2C7K5"/>
<evidence type="ECO:0000256" key="2">
    <source>
        <dbReference type="ARBA" id="ARBA00006924"/>
    </source>
</evidence>
<dbReference type="PROSITE" id="PS50305">
    <property type="entry name" value="SIRTUIN"/>
    <property type="match status" value="1"/>
</dbReference>
<feature type="active site" description="Proton acceptor" evidence="7">
    <location>
        <position position="144"/>
    </location>
</feature>
<dbReference type="Gene3D" id="3.40.50.1220">
    <property type="entry name" value="TPP-binding domain"/>
    <property type="match status" value="1"/>
</dbReference>
<organism evidence="10 11">
    <name type="scientific">Rhizoclosmatium globosum</name>
    <dbReference type="NCBI Taxonomy" id="329046"/>
    <lineage>
        <taxon>Eukaryota</taxon>
        <taxon>Fungi</taxon>
        <taxon>Fungi incertae sedis</taxon>
        <taxon>Chytridiomycota</taxon>
        <taxon>Chytridiomycota incertae sedis</taxon>
        <taxon>Chytridiomycetes</taxon>
        <taxon>Chytridiales</taxon>
        <taxon>Chytriomycetaceae</taxon>
        <taxon>Rhizoclosmatium</taxon>
    </lineage>
</organism>
<accession>A0A1Y2C7K5</accession>
<comment type="cofactor">
    <cofactor evidence="1">
        <name>Zn(2+)</name>
        <dbReference type="ChEBI" id="CHEBI:29105"/>
    </cofactor>
</comment>
<name>A0A1Y2C7K5_9FUNG</name>
<dbReference type="GO" id="GO:0070403">
    <property type="term" value="F:NAD+ binding"/>
    <property type="evidence" value="ECO:0007669"/>
    <property type="project" value="InterPro"/>
</dbReference>
<feature type="binding site" evidence="7">
    <location>
        <position position="155"/>
    </location>
    <ligand>
        <name>Zn(2+)</name>
        <dbReference type="ChEBI" id="CHEBI:29105"/>
    </ligand>
</feature>
<feature type="region of interest" description="Disordered" evidence="8">
    <location>
        <begin position="1"/>
        <end position="21"/>
    </location>
</feature>
<dbReference type="Proteomes" id="UP000193642">
    <property type="component" value="Unassembled WGS sequence"/>
</dbReference>
<dbReference type="SUPFAM" id="SSF52467">
    <property type="entry name" value="DHS-like NAD/FAD-binding domain"/>
    <property type="match status" value="1"/>
</dbReference>
<evidence type="ECO:0000313" key="10">
    <source>
        <dbReference type="EMBL" id="ORY43013.1"/>
    </source>
</evidence>
<evidence type="ECO:0000256" key="1">
    <source>
        <dbReference type="ARBA" id="ARBA00001947"/>
    </source>
</evidence>
<dbReference type="InterPro" id="IPR003000">
    <property type="entry name" value="Sirtuin"/>
</dbReference>
<sequence length="282" mass="31409">MPPKRKFDDNNDSDLTANETTSHENVGRLFASAKNIMVITGAGISTNAGIPDFRSKGGIYSQLGEYNLDSPEDMFHIDTFKSNPKPFYSFAKSLVSKTTWTPTRCHKFIKLLELKGKLLRNYTQNIDGLEKMSGISSSKVFQCHGSFASASCTVCKFKTSFEGIRSNLESGVVMTCPKCYEKKDGIMKPDIVFFGENVASKFDTLLLSDLKKVDFFVVIGSSLQISPVAKIIQQLPLKVPKLLVNKELLSPSISFDYCLQGDCDDIVESICKYLDWDLRIGE</sequence>
<evidence type="ECO:0000256" key="5">
    <source>
        <dbReference type="ARBA" id="ARBA00022833"/>
    </source>
</evidence>
<dbReference type="PANTHER" id="PTHR11085:SF9">
    <property type="entry name" value="NAD-DEPENDENT PROTEIN DEACETYLASE SIRTUIN-1"/>
    <property type="match status" value="1"/>
</dbReference>
<feature type="binding site" evidence="7">
    <location>
        <position position="152"/>
    </location>
    <ligand>
        <name>Zn(2+)</name>
        <dbReference type="ChEBI" id="CHEBI:29105"/>
    </ligand>
</feature>
<evidence type="ECO:0000256" key="3">
    <source>
        <dbReference type="ARBA" id="ARBA00022679"/>
    </source>
</evidence>
<comment type="caution">
    <text evidence="10">The sequence shown here is derived from an EMBL/GenBank/DDBJ whole genome shotgun (WGS) entry which is preliminary data.</text>
</comment>
<dbReference type="InterPro" id="IPR029035">
    <property type="entry name" value="DHS-like_NAD/FAD-binding_dom"/>
</dbReference>
<proteinExistence type="inferred from homology"/>
<comment type="similarity">
    <text evidence="2">Belongs to the sirtuin family. Class I subfamily.</text>
</comment>
<gene>
    <name evidence="10" type="ORF">BCR33DRAFT_717737</name>
</gene>
<feature type="domain" description="Deacetylase sirtuin-type" evidence="9">
    <location>
        <begin position="16"/>
        <end position="277"/>
    </location>
</feature>
<evidence type="ECO:0000256" key="8">
    <source>
        <dbReference type="SAM" id="MobiDB-lite"/>
    </source>
</evidence>
<keyword evidence="11" id="KW-1185">Reference proteome</keyword>
<feature type="binding site" evidence="7">
    <location>
        <position position="176"/>
    </location>
    <ligand>
        <name>Zn(2+)</name>
        <dbReference type="ChEBI" id="CHEBI:29105"/>
    </ligand>
</feature>
<dbReference type="EMBL" id="MCGO01000026">
    <property type="protein sequence ID" value="ORY43013.1"/>
    <property type="molecule type" value="Genomic_DNA"/>
</dbReference>
<dbReference type="OrthoDB" id="420264at2759"/>
<dbReference type="InterPro" id="IPR026591">
    <property type="entry name" value="Sirtuin_cat_small_dom_sf"/>
</dbReference>